<dbReference type="Gene3D" id="3.40.190.10">
    <property type="entry name" value="Periplasmic binding protein-like II"/>
    <property type="match status" value="2"/>
</dbReference>
<organism evidence="6 7">
    <name type="scientific">Pigmentiphaga humi</name>
    <dbReference type="NCBI Taxonomy" id="2478468"/>
    <lineage>
        <taxon>Bacteria</taxon>
        <taxon>Pseudomonadati</taxon>
        <taxon>Pseudomonadota</taxon>
        <taxon>Betaproteobacteria</taxon>
        <taxon>Burkholderiales</taxon>
        <taxon>Alcaligenaceae</taxon>
        <taxon>Pigmentiphaga</taxon>
    </lineage>
</organism>
<dbReference type="GO" id="GO:0003677">
    <property type="term" value="F:DNA binding"/>
    <property type="evidence" value="ECO:0007669"/>
    <property type="project" value="UniProtKB-KW"/>
</dbReference>
<comment type="similarity">
    <text evidence="1">Belongs to the LysR transcriptional regulatory family.</text>
</comment>
<dbReference type="NCBIfam" id="TIGR02424">
    <property type="entry name" value="TF_pcaQ"/>
    <property type="match status" value="1"/>
</dbReference>
<dbReference type="SUPFAM" id="SSF46785">
    <property type="entry name" value="Winged helix' DNA-binding domain"/>
    <property type="match status" value="1"/>
</dbReference>
<dbReference type="InterPro" id="IPR005119">
    <property type="entry name" value="LysR_subst-bd"/>
</dbReference>
<dbReference type="AlphaFoldDB" id="A0A3P4AYB1"/>
<proteinExistence type="inferred from homology"/>
<evidence type="ECO:0000256" key="3">
    <source>
        <dbReference type="ARBA" id="ARBA00023125"/>
    </source>
</evidence>
<dbReference type="InterPro" id="IPR000847">
    <property type="entry name" value="LysR_HTH_N"/>
</dbReference>
<evidence type="ECO:0000256" key="1">
    <source>
        <dbReference type="ARBA" id="ARBA00009437"/>
    </source>
</evidence>
<dbReference type="GO" id="GO:0019619">
    <property type="term" value="P:3,4-dihydroxybenzoate catabolic process"/>
    <property type="evidence" value="ECO:0007669"/>
    <property type="project" value="InterPro"/>
</dbReference>
<evidence type="ECO:0000313" key="7">
    <source>
        <dbReference type="Proteomes" id="UP000277294"/>
    </source>
</evidence>
<keyword evidence="3" id="KW-0238">DNA-binding</keyword>
<dbReference type="PANTHER" id="PTHR30419:SF8">
    <property type="entry name" value="NITROGEN ASSIMILATION TRANSCRIPTIONAL ACTIVATOR-RELATED"/>
    <property type="match status" value="1"/>
</dbReference>
<dbReference type="InterPro" id="IPR036390">
    <property type="entry name" value="WH_DNA-bd_sf"/>
</dbReference>
<dbReference type="InterPro" id="IPR012787">
    <property type="entry name" value="TF_PcaQ"/>
</dbReference>
<dbReference type="SUPFAM" id="SSF53850">
    <property type="entry name" value="Periplasmic binding protein-like II"/>
    <property type="match status" value="1"/>
</dbReference>
<sequence>MQPPVLKSMATTDRIKLRHLRSLVAISEHGALVRAAEALAITQPAVSKTVAELEEIVGQKLCERSPRGVELTDAGRLLVRYAGSSLRTLREGLDSITRDRSIEAPVVLIGAAPNVAAGVLPKALNLFGQRNPQARVRVRTGTNAQLISELRRGGLDLVLGRLVDPSGMQGLNFEPLYTEVLIFAVRRGHPLAQQRPLSPRALSSFRMVLPDLGTRIREAADRFLLTEGVDDPLNAIETFDTSFGRNYVLQSDAVWCVPEGAVESDLREGVLYRLPLDTHTTEGPVGLTLRADMVPSGALQQVLAAIRDSAVART</sequence>
<dbReference type="GO" id="GO:0045893">
    <property type="term" value="P:positive regulation of DNA-templated transcription"/>
    <property type="evidence" value="ECO:0007669"/>
    <property type="project" value="InterPro"/>
</dbReference>
<accession>A0A3P4AYB1</accession>
<feature type="domain" description="HTH lysR-type" evidence="5">
    <location>
        <begin position="15"/>
        <end position="72"/>
    </location>
</feature>
<keyword evidence="4" id="KW-0804">Transcription</keyword>
<dbReference type="Pfam" id="PF00126">
    <property type="entry name" value="HTH_1"/>
    <property type="match status" value="1"/>
</dbReference>
<dbReference type="PANTHER" id="PTHR30419">
    <property type="entry name" value="HTH-TYPE TRANSCRIPTIONAL REGULATOR YBHD"/>
    <property type="match status" value="1"/>
</dbReference>
<dbReference type="InterPro" id="IPR036388">
    <property type="entry name" value="WH-like_DNA-bd_sf"/>
</dbReference>
<dbReference type="PRINTS" id="PR00039">
    <property type="entry name" value="HTHLYSR"/>
</dbReference>
<dbReference type="Gene3D" id="1.10.10.10">
    <property type="entry name" value="Winged helix-like DNA-binding domain superfamily/Winged helix DNA-binding domain"/>
    <property type="match status" value="1"/>
</dbReference>
<gene>
    <name evidence="6" type="primary">gbpR_7</name>
    <name evidence="6" type="ORF">PIGHUM_01087</name>
</gene>
<keyword evidence="2" id="KW-0805">Transcription regulation</keyword>
<evidence type="ECO:0000313" key="6">
    <source>
        <dbReference type="EMBL" id="VCU69027.1"/>
    </source>
</evidence>
<keyword evidence="7" id="KW-1185">Reference proteome</keyword>
<dbReference type="InterPro" id="IPR050950">
    <property type="entry name" value="HTH-type_LysR_regulators"/>
</dbReference>
<evidence type="ECO:0000256" key="4">
    <source>
        <dbReference type="ARBA" id="ARBA00023163"/>
    </source>
</evidence>
<dbReference type="Pfam" id="PF03466">
    <property type="entry name" value="LysR_substrate"/>
    <property type="match status" value="1"/>
</dbReference>
<dbReference type="PROSITE" id="PS50931">
    <property type="entry name" value="HTH_LYSR"/>
    <property type="match status" value="1"/>
</dbReference>
<dbReference type="GO" id="GO:0003700">
    <property type="term" value="F:DNA-binding transcription factor activity"/>
    <property type="evidence" value="ECO:0007669"/>
    <property type="project" value="InterPro"/>
</dbReference>
<name>A0A3P4AYB1_9BURK</name>
<dbReference type="GO" id="GO:0005829">
    <property type="term" value="C:cytosol"/>
    <property type="evidence" value="ECO:0007669"/>
    <property type="project" value="TreeGrafter"/>
</dbReference>
<evidence type="ECO:0000256" key="2">
    <source>
        <dbReference type="ARBA" id="ARBA00023015"/>
    </source>
</evidence>
<reference evidence="6 7" key="1">
    <citation type="submission" date="2018-10" db="EMBL/GenBank/DDBJ databases">
        <authorList>
            <person name="Criscuolo A."/>
        </authorList>
    </citation>
    <scope>NUCLEOTIDE SEQUENCE [LARGE SCALE GENOMIC DNA]</scope>
    <source>
        <strain evidence="6">DnA1</strain>
    </source>
</reference>
<protein>
    <submittedName>
        <fullName evidence="6">HTH-type transcriptional regulator GbpR</fullName>
    </submittedName>
</protein>
<evidence type="ECO:0000259" key="5">
    <source>
        <dbReference type="PROSITE" id="PS50931"/>
    </source>
</evidence>
<dbReference type="FunFam" id="1.10.10.10:FF:000001">
    <property type="entry name" value="LysR family transcriptional regulator"/>
    <property type="match status" value="1"/>
</dbReference>
<dbReference type="Proteomes" id="UP000277294">
    <property type="component" value="Unassembled WGS sequence"/>
</dbReference>
<dbReference type="EMBL" id="UWPJ01000009">
    <property type="protein sequence ID" value="VCU69027.1"/>
    <property type="molecule type" value="Genomic_DNA"/>
</dbReference>